<gene>
    <name evidence="3" type="ORF">SAMN04487954_12356</name>
</gene>
<accession>A0A1G9DZ33</accession>
<feature type="coiled-coil region" evidence="1">
    <location>
        <begin position="83"/>
        <end position="117"/>
    </location>
</feature>
<evidence type="ECO:0000256" key="2">
    <source>
        <dbReference type="SAM" id="MobiDB-lite"/>
    </source>
</evidence>
<feature type="region of interest" description="Disordered" evidence="2">
    <location>
        <begin position="1"/>
        <end position="30"/>
    </location>
</feature>
<evidence type="ECO:0000313" key="3">
    <source>
        <dbReference type="EMBL" id="SDK69068.1"/>
    </source>
</evidence>
<name>A0A1G9DZ33_9GAMM</name>
<organism evidence="3 4">
    <name type="scientific">Billgrantia gudaonensis</name>
    <dbReference type="NCBI Taxonomy" id="376427"/>
    <lineage>
        <taxon>Bacteria</taxon>
        <taxon>Pseudomonadati</taxon>
        <taxon>Pseudomonadota</taxon>
        <taxon>Gammaproteobacteria</taxon>
        <taxon>Oceanospirillales</taxon>
        <taxon>Halomonadaceae</taxon>
        <taxon>Billgrantia</taxon>
    </lineage>
</organism>
<protein>
    <submittedName>
        <fullName evidence="3">Uncharacterized protein</fullName>
    </submittedName>
</protein>
<dbReference type="OrthoDB" id="6164236at2"/>
<proteinExistence type="predicted"/>
<evidence type="ECO:0000256" key="1">
    <source>
        <dbReference type="SAM" id="Coils"/>
    </source>
</evidence>
<feature type="compositionally biased region" description="Low complexity" evidence="2">
    <location>
        <begin position="170"/>
        <end position="185"/>
    </location>
</feature>
<dbReference type="STRING" id="376427.SAMN04487954_12356"/>
<reference evidence="3 4" key="1">
    <citation type="submission" date="2016-10" db="EMBL/GenBank/DDBJ databases">
        <authorList>
            <person name="de Groot N.N."/>
        </authorList>
    </citation>
    <scope>NUCLEOTIDE SEQUENCE [LARGE SCALE GENOMIC DNA]</scope>
    <source>
        <strain evidence="3 4">CGMCC 1.6133</strain>
    </source>
</reference>
<dbReference type="EMBL" id="FNES01000023">
    <property type="protein sequence ID" value="SDK69068.1"/>
    <property type="molecule type" value="Genomic_DNA"/>
</dbReference>
<sequence length="257" mass="27907">MSEPTELSPDQKPIGPASSAKHRGKRGAGKGSRKALYGLLAVSLVGAVVSGALLVRPVPDEVPVESLVQSQIQQALRPLDESLSRVESKQGALEQRLTELDQRLERAEQREQENAAAITAVQAQLEQRDPLELRLAELAKALSHLDGELNLRVTAQNEQIQMLEERLEQSRQAASRPAPARQAPRPAAPPSPPFQVTGVESRGGRPYVGVSPNGQSSLRDVHLLGVGDRQDGWELTRIRGTHAVFSRHGRSVDVQIP</sequence>
<evidence type="ECO:0000313" key="4">
    <source>
        <dbReference type="Proteomes" id="UP000198525"/>
    </source>
</evidence>
<feature type="compositionally biased region" description="Basic residues" evidence="2">
    <location>
        <begin position="20"/>
        <end position="30"/>
    </location>
</feature>
<dbReference type="RefSeq" id="WP_089689072.1">
    <property type="nucleotide sequence ID" value="NZ_FNES01000023.1"/>
</dbReference>
<keyword evidence="1" id="KW-0175">Coiled coil</keyword>
<keyword evidence="4" id="KW-1185">Reference proteome</keyword>
<feature type="region of interest" description="Disordered" evidence="2">
    <location>
        <begin position="167"/>
        <end position="214"/>
    </location>
</feature>
<dbReference type="Proteomes" id="UP000198525">
    <property type="component" value="Unassembled WGS sequence"/>
</dbReference>
<dbReference type="AlphaFoldDB" id="A0A1G9DZ33"/>